<reference evidence="2 3" key="1">
    <citation type="journal article" date="2013" name="Genome Biol.">
        <title>Genomic analysis reveals key aspects of prokaryotic symbiosis in the phototrophic consortium "Chlorochromatium aggregatum".</title>
        <authorList>
            <person name="Liu Z."/>
            <person name="Muller J."/>
            <person name="Li T."/>
            <person name="Alvey R.M."/>
            <person name="Vogl K."/>
            <person name="Frigaard N.U."/>
            <person name="Rockwell N.C."/>
            <person name="Boyd E.S."/>
            <person name="Tomsho L.P."/>
            <person name="Schuster S.C."/>
            <person name="Henke P."/>
            <person name="Rohde M."/>
            <person name="Overmann J."/>
            <person name="Bryant D.A."/>
        </authorList>
    </citation>
    <scope>NUCLEOTIDE SEQUENCE [LARGE SCALE GENOMIC DNA]</scope>
    <source>
        <strain evidence="2">CR</strain>
    </source>
</reference>
<evidence type="ECO:0000313" key="2">
    <source>
        <dbReference type="EMBL" id="AGX86951.1"/>
    </source>
</evidence>
<dbReference type="Proteomes" id="UP000017184">
    <property type="component" value="Chromosome"/>
</dbReference>
<evidence type="ECO:0000313" key="3">
    <source>
        <dbReference type="Proteomes" id="UP000017184"/>
    </source>
</evidence>
<feature type="region of interest" description="Disordered" evidence="1">
    <location>
        <begin position="1"/>
        <end position="41"/>
    </location>
</feature>
<proteinExistence type="predicted"/>
<dbReference type="KEGG" id="cbx:Cenrod_0847"/>
<protein>
    <submittedName>
        <fullName evidence="2">Uncharacterized protein</fullName>
    </submittedName>
</protein>
<organism evidence="2 3">
    <name type="scientific">Candidatus Symbiobacter mobilis CR</name>
    <dbReference type="NCBI Taxonomy" id="946483"/>
    <lineage>
        <taxon>Bacteria</taxon>
        <taxon>Pseudomonadati</taxon>
        <taxon>Pseudomonadota</taxon>
        <taxon>Betaproteobacteria</taxon>
        <taxon>Burkholderiales</taxon>
        <taxon>Comamonadaceae</taxon>
    </lineage>
</organism>
<dbReference type="EMBL" id="CP004885">
    <property type="protein sequence ID" value="AGX86951.1"/>
    <property type="molecule type" value="Genomic_DNA"/>
</dbReference>
<dbReference type="AlphaFoldDB" id="U5N628"/>
<sequence>MQKEKPGKTGCVAKAAQAPGARQEQWKQNDYQGWEDQSPFW</sequence>
<dbReference type="HOGENOM" id="CLU_3267350_0_0_4"/>
<accession>U5N628</accession>
<evidence type="ECO:0000256" key="1">
    <source>
        <dbReference type="SAM" id="MobiDB-lite"/>
    </source>
</evidence>
<name>U5N628_9BURK</name>
<gene>
    <name evidence="2" type="ORF">Cenrod_0847</name>
</gene>
<keyword evidence="3" id="KW-1185">Reference proteome</keyword>